<organism evidence="1 2">
    <name type="scientific">Dreissena polymorpha</name>
    <name type="common">Zebra mussel</name>
    <name type="synonym">Mytilus polymorpha</name>
    <dbReference type="NCBI Taxonomy" id="45954"/>
    <lineage>
        <taxon>Eukaryota</taxon>
        <taxon>Metazoa</taxon>
        <taxon>Spiralia</taxon>
        <taxon>Lophotrochozoa</taxon>
        <taxon>Mollusca</taxon>
        <taxon>Bivalvia</taxon>
        <taxon>Autobranchia</taxon>
        <taxon>Heteroconchia</taxon>
        <taxon>Euheterodonta</taxon>
        <taxon>Imparidentia</taxon>
        <taxon>Neoheterodontei</taxon>
        <taxon>Myida</taxon>
        <taxon>Dreissenoidea</taxon>
        <taxon>Dreissenidae</taxon>
        <taxon>Dreissena</taxon>
    </lineage>
</organism>
<keyword evidence="2" id="KW-1185">Reference proteome</keyword>
<dbReference type="EMBL" id="JAIWYP010000011">
    <property type="protein sequence ID" value="KAH3734861.1"/>
    <property type="molecule type" value="Genomic_DNA"/>
</dbReference>
<evidence type="ECO:0000313" key="1">
    <source>
        <dbReference type="EMBL" id="KAH3734861.1"/>
    </source>
</evidence>
<dbReference type="Proteomes" id="UP000828390">
    <property type="component" value="Unassembled WGS sequence"/>
</dbReference>
<protein>
    <submittedName>
        <fullName evidence="1">Uncharacterized protein</fullName>
    </submittedName>
</protein>
<accession>A0A9D4HXS0</accession>
<proteinExistence type="predicted"/>
<comment type="caution">
    <text evidence="1">The sequence shown here is derived from an EMBL/GenBank/DDBJ whole genome shotgun (WGS) entry which is preliminary data.</text>
</comment>
<sequence>MTCNRFQKLVQYFHVAERSTESGRGEQGYDPLFKVRPVMECQRSHDSIHRLPQPLTIQALQANSETCCGCSAIPGQPSLPILRYTWGDRTIKQNTDLAKCYQLLEKGLNACGTKPAEVQQGGDFKILQKADTNLTVTVSKDKQLVHHFIEQ</sequence>
<reference evidence="1" key="2">
    <citation type="submission" date="2020-11" db="EMBL/GenBank/DDBJ databases">
        <authorList>
            <person name="McCartney M.A."/>
            <person name="Auch B."/>
            <person name="Kono T."/>
            <person name="Mallez S."/>
            <person name="Becker A."/>
            <person name="Gohl D.M."/>
            <person name="Silverstein K.A.T."/>
            <person name="Koren S."/>
            <person name="Bechman K.B."/>
            <person name="Herman A."/>
            <person name="Abrahante J.E."/>
            <person name="Garbe J."/>
        </authorList>
    </citation>
    <scope>NUCLEOTIDE SEQUENCE</scope>
    <source>
        <strain evidence="1">Duluth1</strain>
        <tissue evidence="1">Whole animal</tissue>
    </source>
</reference>
<evidence type="ECO:0000313" key="2">
    <source>
        <dbReference type="Proteomes" id="UP000828390"/>
    </source>
</evidence>
<gene>
    <name evidence="1" type="ORF">DPMN_041311</name>
</gene>
<reference evidence="1" key="1">
    <citation type="journal article" date="2019" name="bioRxiv">
        <title>The Genome of the Zebra Mussel, Dreissena polymorpha: A Resource for Invasive Species Research.</title>
        <authorList>
            <person name="McCartney M.A."/>
            <person name="Auch B."/>
            <person name="Kono T."/>
            <person name="Mallez S."/>
            <person name="Zhang Y."/>
            <person name="Obille A."/>
            <person name="Becker A."/>
            <person name="Abrahante J.E."/>
            <person name="Garbe J."/>
            <person name="Badalamenti J.P."/>
            <person name="Herman A."/>
            <person name="Mangelson H."/>
            <person name="Liachko I."/>
            <person name="Sullivan S."/>
            <person name="Sone E.D."/>
            <person name="Koren S."/>
            <person name="Silverstein K.A.T."/>
            <person name="Beckman K.B."/>
            <person name="Gohl D.M."/>
        </authorList>
    </citation>
    <scope>NUCLEOTIDE SEQUENCE</scope>
    <source>
        <strain evidence="1">Duluth1</strain>
        <tissue evidence="1">Whole animal</tissue>
    </source>
</reference>
<name>A0A9D4HXS0_DREPO</name>
<dbReference type="AlphaFoldDB" id="A0A9D4HXS0"/>